<gene>
    <name evidence="5" type="ORF">O0R46_09945</name>
</gene>
<dbReference type="InterPro" id="IPR036390">
    <property type="entry name" value="WH_DNA-bd_sf"/>
</dbReference>
<evidence type="ECO:0000313" key="5">
    <source>
        <dbReference type="EMBL" id="WAW14892.1"/>
    </source>
</evidence>
<dbReference type="EMBL" id="CP114052">
    <property type="protein sequence ID" value="WAW14892.1"/>
    <property type="molecule type" value="Genomic_DNA"/>
</dbReference>
<dbReference type="Pfam" id="PF00392">
    <property type="entry name" value="GntR"/>
    <property type="match status" value="1"/>
</dbReference>
<dbReference type="PROSITE" id="PS50949">
    <property type="entry name" value="HTH_GNTR"/>
    <property type="match status" value="1"/>
</dbReference>
<dbReference type="Proteomes" id="UP001164187">
    <property type="component" value="Chromosome"/>
</dbReference>
<evidence type="ECO:0000256" key="1">
    <source>
        <dbReference type="ARBA" id="ARBA00023015"/>
    </source>
</evidence>
<evidence type="ECO:0000256" key="3">
    <source>
        <dbReference type="ARBA" id="ARBA00023163"/>
    </source>
</evidence>
<feature type="domain" description="HTH gntR-type" evidence="4">
    <location>
        <begin position="9"/>
        <end position="77"/>
    </location>
</feature>
<keyword evidence="6" id="KW-1185">Reference proteome</keyword>
<evidence type="ECO:0000259" key="4">
    <source>
        <dbReference type="PROSITE" id="PS50949"/>
    </source>
</evidence>
<dbReference type="InterPro" id="IPR036388">
    <property type="entry name" value="WH-like_DNA-bd_sf"/>
</dbReference>
<keyword evidence="3" id="KW-0804">Transcription</keyword>
<dbReference type="CDD" id="cd07377">
    <property type="entry name" value="WHTH_GntR"/>
    <property type="match status" value="1"/>
</dbReference>
<name>A0ABY7JNH7_9FIRM</name>
<keyword evidence="2" id="KW-0238">DNA-binding</keyword>
<sequence length="125" mass="14460">MQYNFDNNVPLYIQIIDIIKTKIISGHYEPGQQLEPVRTLAAEFEINPNTIQRALGELENQGLLHSQRTKGRFVTEDVTLIKKLRNKMVIEELEKTIKTLEKMGFKKMEIKEIFIELIDGGISND</sequence>
<dbReference type="SUPFAM" id="SSF46785">
    <property type="entry name" value="Winged helix' DNA-binding domain"/>
    <property type="match status" value="1"/>
</dbReference>
<evidence type="ECO:0000256" key="2">
    <source>
        <dbReference type="ARBA" id="ARBA00023125"/>
    </source>
</evidence>
<organism evidence="5 6">
    <name type="scientific">Peptostreptococcus equinus</name>
    <dbReference type="NCBI Taxonomy" id="3003601"/>
    <lineage>
        <taxon>Bacteria</taxon>
        <taxon>Bacillati</taxon>
        <taxon>Bacillota</taxon>
        <taxon>Clostridia</taxon>
        <taxon>Peptostreptococcales</taxon>
        <taxon>Peptostreptococcaceae</taxon>
        <taxon>Peptostreptococcus</taxon>
    </lineage>
</organism>
<evidence type="ECO:0000313" key="6">
    <source>
        <dbReference type="Proteomes" id="UP001164187"/>
    </source>
</evidence>
<dbReference type="Gene3D" id="1.10.10.10">
    <property type="entry name" value="Winged helix-like DNA-binding domain superfamily/Winged helix DNA-binding domain"/>
    <property type="match status" value="1"/>
</dbReference>
<protein>
    <submittedName>
        <fullName evidence="5">GntR family transcriptional regulator</fullName>
    </submittedName>
</protein>
<keyword evidence="1" id="KW-0805">Transcription regulation</keyword>
<dbReference type="PANTHER" id="PTHR38445:SF6">
    <property type="entry name" value="GNTR-FAMILY TRANSCRIPTIONAL REGULATOR"/>
    <property type="match status" value="1"/>
</dbReference>
<dbReference type="PANTHER" id="PTHR38445">
    <property type="entry name" value="HTH-TYPE TRANSCRIPTIONAL REPRESSOR YTRA"/>
    <property type="match status" value="1"/>
</dbReference>
<reference evidence="5" key="1">
    <citation type="submission" date="2022-12" db="EMBL/GenBank/DDBJ databases">
        <title>Peptostreptococcus.</title>
        <authorList>
            <person name="Lee S.H."/>
        </authorList>
    </citation>
    <scope>NUCLEOTIDE SEQUENCE</scope>
    <source>
        <strain evidence="5">CBA3647</strain>
    </source>
</reference>
<dbReference type="SMART" id="SM00345">
    <property type="entry name" value="HTH_GNTR"/>
    <property type="match status" value="1"/>
</dbReference>
<dbReference type="InterPro" id="IPR000524">
    <property type="entry name" value="Tscrpt_reg_HTH_GntR"/>
</dbReference>
<accession>A0ABY7JNH7</accession>
<proteinExistence type="predicted"/>
<dbReference type="RefSeq" id="WP_269311585.1">
    <property type="nucleotide sequence ID" value="NZ_CP114052.1"/>
</dbReference>